<feature type="compositionally biased region" description="Low complexity" evidence="1">
    <location>
        <begin position="1"/>
        <end position="23"/>
    </location>
</feature>
<feature type="transmembrane region" description="Helical" evidence="2">
    <location>
        <begin position="312"/>
        <end position="333"/>
    </location>
</feature>
<accession>A0A078MR80</accession>
<proteinExistence type="predicted"/>
<feature type="transmembrane region" description="Helical" evidence="2">
    <location>
        <begin position="226"/>
        <end position="248"/>
    </location>
</feature>
<feature type="transmembrane region" description="Helical" evidence="2">
    <location>
        <begin position="198"/>
        <end position="220"/>
    </location>
</feature>
<dbReference type="EMBL" id="LN483071">
    <property type="protein sequence ID" value="CEA08779.1"/>
    <property type="molecule type" value="Genomic_DNA"/>
</dbReference>
<name>A0A078MR80_9MICC</name>
<keyword evidence="2" id="KW-0472">Membrane</keyword>
<evidence type="ECO:0000256" key="2">
    <source>
        <dbReference type="SAM" id="Phobius"/>
    </source>
</evidence>
<gene>
    <name evidence="3" type="ORF">BN1051_02137</name>
</gene>
<dbReference type="PATRIC" id="fig|1461584.3.peg.2113"/>
<keyword evidence="2" id="KW-0812">Transmembrane</keyword>
<evidence type="ECO:0008006" key="4">
    <source>
        <dbReference type="Google" id="ProtNLM"/>
    </source>
</evidence>
<reference evidence="3" key="1">
    <citation type="submission" date="2014-07" db="EMBL/GenBank/DDBJ databases">
        <authorList>
            <person name="Urmite Genomes Urmite Genomes"/>
        </authorList>
    </citation>
    <scope>NUCLEOTIDE SEQUENCE</scope>
    <source>
        <strain evidence="3">11W110_air</strain>
    </source>
</reference>
<feature type="transmembrane region" description="Helical" evidence="2">
    <location>
        <begin position="29"/>
        <end position="51"/>
    </location>
</feature>
<organism evidence="3">
    <name type="scientific">Arthrobacter saudimassiliensis</name>
    <dbReference type="NCBI Taxonomy" id="1461584"/>
    <lineage>
        <taxon>Bacteria</taxon>
        <taxon>Bacillati</taxon>
        <taxon>Actinomycetota</taxon>
        <taxon>Actinomycetes</taxon>
        <taxon>Micrococcales</taxon>
        <taxon>Micrococcaceae</taxon>
        <taxon>Arthrobacter</taxon>
    </lineage>
</organism>
<feature type="transmembrane region" description="Helical" evidence="2">
    <location>
        <begin position="166"/>
        <end position="186"/>
    </location>
</feature>
<feature type="transmembrane region" description="Helical" evidence="2">
    <location>
        <begin position="269"/>
        <end position="292"/>
    </location>
</feature>
<protein>
    <recommendedName>
        <fullName evidence="4">ABC-2 family transporter protein</fullName>
    </recommendedName>
</protein>
<feature type="region of interest" description="Disordered" evidence="1">
    <location>
        <begin position="1"/>
        <end position="25"/>
    </location>
</feature>
<evidence type="ECO:0000313" key="3">
    <source>
        <dbReference type="EMBL" id="CEA08779.1"/>
    </source>
</evidence>
<keyword evidence="2" id="KW-1133">Transmembrane helix</keyword>
<sequence>MSAPSITPGTPSTTPAPSGPAKPSRGKPVVIWAGLTVGLSAILLALLMLFISPSLLSGPRDLQVGMVGGTEQAERAAQLLDDQAPGAFEARTYADAAELQQGIEVRDVVGGFDLSGADVSVYVASAGSTAISGAVSNAGAVLAGSSGAPARVIDVVPLPADDPTGVGIGGLAFPLVFGGIVPAVAFSSMLAGRRGWILGGLFGFSAAGGLVVAAVLKFVFGSIDGPVLPVAASVGLGIAALALPLAGLKEVFGTKGFTVAAMSMMFVGNPFAGIAAGAQWLPAGVAVIGQLLPPGAAGTLVRAVAYFDGAGGLAAGITLGGWALLGLLLWFIAPRLKGAAQ</sequence>
<dbReference type="AlphaFoldDB" id="A0A078MR80"/>
<evidence type="ECO:0000256" key="1">
    <source>
        <dbReference type="SAM" id="MobiDB-lite"/>
    </source>
</evidence>